<gene>
    <name evidence="1" type="ORF">PSECIP111854_03200</name>
    <name evidence="2" type="ORF">PSECIP111951_03274</name>
</gene>
<comment type="caution">
    <text evidence="1">The sequence shown here is derived from an EMBL/GenBank/DDBJ whole genome shotgun (WGS) entry which is preliminary data.</text>
</comment>
<evidence type="ECO:0000313" key="4">
    <source>
        <dbReference type="Proteomes" id="UP001152485"/>
    </source>
</evidence>
<dbReference type="Proteomes" id="UP001152467">
    <property type="component" value="Unassembled WGS sequence"/>
</dbReference>
<sequence length="48" mass="5397">MTAVVYIKNEQQTHSWVIHSTPPILVSDKITNVTNGANNIHSILRNIK</sequence>
<name>A0A9W4R206_9GAMM</name>
<proteinExistence type="predicted"/>
<dbReference type="AlphaFoldDB" id="A0A9W4R206"/>
<reference evidence="1 4" key="1">
    <citation type="submission" date="2022-07" db="EMBL/GenBank/DDBJ databases">
        <authorList>
            <person name="Criscuolo A."/>
        </authorList>
    </citation>
    <scope>NUCLEOTIDE SEQUENCE</scope>
    <source>
        <strain evidence="4">CIP 111951</strain>
        <strain evidence="1">CIP111854</strain>
        <strain evidence="2">CIP111951</strain>
    </source>
</reference>
<keyword evidence="3" id="KW-1185">Reference proteome</keyword>
<evidence type="ECO:0000313" key="3">
    <source>
        <dbReference type="Proteomes" id="UP001152467"/>
    </source>
</evidence>
<evidence type="ECO:0000313" key="1">
    <source>
        <dbReference type="EMBL" id="CAH9063319.1"/>
    </source>
</evidence>
<evidence type="ECO:0000313" key="2">
    <source>
        <dbReference type="EMBL" id="CAH9065041.1"/>
    </source>
</evidence>
<dbReference type="Proteomes" id="UP001152485">
    <property type="component" value="Unassembled WGS sequence"/>
</dbReference>
<dbReference type="EMBL" id="CAMAPC010000015">
    <property type="protein sequence ID" value="CAH9063319.1"/>
    <property type="molecule type" value="Genomic_DNA"/>
</dbReference>
<accession>A0A9W4R206</accession>
<dbReference type="EMBL" id="CAMAPD010000018">
    <property type="protein sequence ID" value="CAH9065041.1"/>
    <property type="molecule type" value="Genomic_DNA"/>
</dbReference>
<protein>
    <submittedName>
        <fullName evidence="1">Uncharacterized protein</fullName>
    </submittedName>
</protein>
<organism evidence="1 3">
    <name type="scientific">Pseudoalteromonas holothuriae</name>
    <dbReference type="NCBI Taxonomy" id="2963714"/>
    <lineage>
        <taxon>Bacteria</taxon>
        <taxon>Pseudomonadati</taxon>
        <taxon>Pseudomonadota</taxon>
        <taxon>Gammaproteobacteria</taxon>
        <taxon>Alteromonadales</taxon>
        <taxon>Pseudoalteromonadaceae</taxon>
        <taxon>Pseudoalteromonas</taxon>
    </lineage>
</organism>